<gene>
    <name evidence="1" type="ORF">PDESU_03710</name>
</gene>
<dbReference type="InterPro" id="IPR018247">
    <property type="entry name" value="EF_Hand_1_Ca_BS"/>
</dbReference>
<accession>A0A6C2U5L1</accession>
<keyword evidence="2" id="KW-1185">Reference proteome</keyword>
<dbReference type="EMBL" id="CAAHFG010000002">
    <property type="protein sequence ID" value="VGO15129.1"/>
    <property type="molecule type" value="Genomic_DNA"/>
</dbReference>
<dbReference type="AlphaFoldDB" id="A0A6C2U5L1"/>
<sequence>MVNATVLANPVVDVELLFGHHHRLNRNVYGANAYNISRPYYKDNGGFVDKYNALGKPAIRYPGGTAANYLDQATGWHETWPGATTKDTDRANSFNNGLINNGKSSGHDYMPFANFLVQTDAAATYVYNITTMTDAQNRTVLENIAATGAEIDCFEIGNELYYGQYAAAVPDVHDYISKAQSASVVIRDIFPNAKIGVIIPSHLFTNESFLPDGAVNDGDRQELWYSELQDENFFDAVVIHTYASVGMDGSVTADNFLSYEDAYDYSISHIDAKFNEAFDRIKTDFPGKEVFVTEYHVGGFSGDVRQFRLRYSYLGAFVTGQFMMKMFGQDHITLSSWHSMAQWFTYSAPGSNLLPDPYAFGTTLNYDFFGLFKEPVQNSDYFTPVRISGASTYNGVGGLGSGSHAEVEGGNFVNAEAGEGYLVLFNKQTTPYDVDLSLFELANGVVIQEINSVMPDDSLPLVQAVESEATFTQNTVLSPMPATLTLMPYSMHIIRYNGGGLTHVLVSEDFEGGLGDWMVTDDVTIDSSAQSPVDNAGADTQGVLFYDDANTASQMTRDLLVDGALPLTIQFDYLYTGSVTNPGVQLRQGGATGINVHMTSGDGKVAYKDGSSWIKPGTELNPNTWYRFTLNVQPADTADDRFDLRIQSLESADLDATYDNLGFQNDLADFDTLRFHYNTGVSTVGGEYRIDNIQVFTSENLGLNIYPGGARYNSFVFDHGLSGDPAADFDNDGLLDYGEYVFGGNPTNGWNDGARASFHGGNYIFSLIGDSNVTAHVASSTNLLDGAWETNETVHVAANDGLMKAYTNDIGTSESQRFIQLELAAPE</sequence>
<dbReference type="InterPro" id="IPR017853">
    <property type="entry name" value="GH"/>
</dbReference>
<dbReference type="SUPFAM" id="SSF51445">
    <property type="entry name" value="(Trans)glycosidases"/>
    <property type="match status" value="1"/>
</dbReference>
<dbReference type="PROSITE" id="PS00018">
    <property type="entry name" value="EF_HAND_1"/>
    <property type="match status" value="1"/>
</dbReference>
<dbReference type="Proteomes" id="UP000366872">
    <property type="component" value="Unassembled WGS sequence"/>
</dbReference>
<name>A0A6C2U5L1_PONDE</name>
<organism evidence="1 2">
    <name type="scientific">Pontiella desulfatans</name>
    <dbReference type="NCBI Taxonomy" id="2750659"/>
    <lineage>
        <taxon>Bacteria</taxon>
        <taxon>Pseudomonadati</taxon>
        <taxon>Kiritimatiellota</taxon>
        <taxon>Kiritimatiellia</taxon>
        <taxon>Kiritimatiellales</taxon>
        <taxon>Pontiellaceae</taxon>
        <taxon>Pontiella</taxon>
    </lineage>
</organism>
<reference evidence="1 2" key="1">
    <citation type="submission" date="2019-04" db="EMBL/GenBank/DDBJ databases">
        <authorList>
            <person name="Van Vliet M D."/>
        </authorList>
    </citation>
    <scope>NUCLEOTIDE SEQUENCE [LARGE SCALE GENOMIC DNA]</scope>
    <source>
        <strain evidence="1 2">F1</strain>
    </source>
</reference>
<proteinExistence type="predicted"/>
<protein>
    <submittedName>
        <fullName evidence="1">Uncharacterized protein</fullName>
    </submittedName>
</protein>
<evidence type="ECO:0000313" key="1">
    <source>
        <dbReference type="EMBL" id="VGO15129.1"/>
    </source>
</evidence>
<evidence type="ECO:0000313" key="2">
    <source>
        <dbReference type="Proteomes" id="UP000366872"/>
    </source>
</evidence>
<dbReference type="Gene3D" id="3.20.20.80">
    <property type="entry name" value="Glycosidases"/>
    <property type="match status" value="1"/>
</dbReference>